<organism evidence="1 2">
    <name type="scientific">Elysia crispata</name>
    <name type="common">lettuce slug</name>
    <dbReference type="NCBI Taxonomy" id="231223"/>
    <lineage>
        <taxon>Eukaryota</taxon>
        <taxon>Metazoa</taxon>
        <taxon>Spiralia</taxon>
        <taxon>Lophotrochozoa</taxon>
        <taxon>Mollusca</taxon>
        <taxon>Gastropoda</taxon>
        <taxon>Heterobranchia</taxon>
        <taxon>Euthyneura</taxon>
        <taxon>Panpulmonata</taxon>
        <taxon>Sacoglossa</taxon>
        <taxon>Placobranchoidea</taxon>
        <taxon>Plakobranchidae</taxon>
        <taxon>Elysia</taxon>
    </lineage>
</organism>
<dbReference type="AlphaFoldDB" id="A0AAE1DCU9"/>
<accession>A0AAE1DCU9</accession>
<reference evidence="1" key="1">
    <citation type="journal article" date="2023" name="G3 (Bethesda)">
        <title>A reference genome for the long-term kleptoplast-retaining sea slug Elysia crispata morphotype clarki.</title>
        <authorList>
            <person name="Eastman K.E."/>
            <person name="Pendleton A.L."/>
            <person name="Shaikh M.A."/>
            <person name="Suttiyut T."/>
            <person name="Ogas R."/>
            <person name="Tomko P."/>
            <person name="Gavelis G."/>
            <person name="Widhalm J.R."/>
            <person name="Wisecaver J.H."/>
        </authorList>
    </citation>
    <scope>NUCLEOTIDE SEQUENCE</scope>
    <source>
        <strain evidence="1">ECLA1</strain>
    </source>
</reference>
<keyword evidence="2" id="KW-1185">Reference proteome</keyword>
<dbReference type="EMBL" id="JAWDGP010004277">
    <property type="protein sequence ID" value="KAK3765752.1"/>
    <property type="molecule type" value="Genomic_DNA"/>
</dbReference>
<proteinExistence type="predicted"/>
<gene>
    <name evidence="1" type="ORF">RRG08_026223</name>
</gene>
<evidence type="ECO:0000313" key="2">
    <source>
        <dbReference type="Proteomes" id="UP001283361"/>
    </source>
</evidence>
<name>A0AAE1DCU9_9GAST</name>
<sequence length="323" mass="36734">MNHSLTAALTYDNRGKAAITEEIYGNNFRSHHDSDLTYHFISPLTDSTGPGHARRSTWPTVSIEPVNVFRLAREIRRVRDTLRLKGKERKLSGKKGRPSDRVMRTLPGKTENRATTTDCLELSMRQAAKGYQHRSIRPEGRLRNSNVLSSTTPIGLKANNGLIMSGFIRQQQRKKKEQKMKLIDSEHGVEYKINLRSITYRRIPMPTIDPTVYQSEHHHNWCAYVCARVYVVEKAKNLLASRFGLGAQYCRGHERSRNSSVLPTTAFGKTASPNATIPPYPRDLTKDKEHRLDLVSTNLGRHPFLISFSCEAPCMAFNFSEPK</sequence>
<evidence type="ECO:0000313" key="1">
    <source>
        <dbReference type="EMBL" id="KAK3765752.1"/>
    </source>
</evidence>
<protein>
    <submittedName>
        <fullName evidence="1">Uncharacterized protein</fullName>
    </submittedName>
</protein>
<dbReference type="Proteomes" id="UP001283361">
    <property type="component" value="Unassembled WGS sequence"/>
</dbReference>
<comment type="caution">
    <text evidence="1">The sequence shown here is derived from an EMBL/GenBank/DDBJ whole genome shotgun (WGS) entry which is preliminary data.</text>
</comment>